<evidence type="ECO:0000313" key="8">
    <source>
        <dbReference type="Proteomes" id="UP000249547"/>
    </source>
</evidence>
<dbReference type="PANTHER" id="PTHR43133">
    <property type="entry name" value="RNA POLYMERASE ECF-TYPE SIGMA FACTO"/>
    <property type="match status" value="1"/>
</dbReference>
<protein>
    <submittedName>
        <fullName evidence="7">RNA polymerase sigma-70 factor (ECF subfamily)</fullName>
    </submittedName>
</protein>
<evidence type="ECO:0000256" key="3">
    <source>
        <dbReference type="ARBA" id="ARBA00023082"/>
    </source>
</evidence>
<dbReference type="GO" id="GO:0006352">
    <property type="term" value="P:DNA-templated transcription initiation"/>
    <property type="evidence" value="ECO:0007669"/>
    <property type="project" value="InterPro"/>
</dbReference>
<dbReference type="AlphaFoldDB" id="A0A327QS04"/>
<comment type="caution">
    <text evidence="7">The sequence shown here is derived from an EMBL/GenBank/DDBJ whole genome shotgun (WGS) entry which is preliminary data.</text>
</comment>
<dbReference type="EMBL" id="QLLL01000003">
    <property type="protein sequence ID" value="RAJ06472.1"/>
    <property type="molecule type" value="Genomic_DNA"/>
</dbReference>
<dbReference type="Pfam" id="PF08281">
    <property type="entry name" value="Sigma70_r4_2"/>
    <property type="match status" value="1"/>
</dbReference>
<dbReference type="Gene3D" id="1.10.10.10">
    <property type="entry name" value="Winged helix-like DNA-binding domain superfamily/Winged helix DNA-binding domain"/>
    <property type="match status" value="1"/>
</dbReference>
<dbReference type="GO" id="GO:0003677">
    <property type="term" value="F:DNA binding"/>
    <property type="evidence" value="ECO:0007669"/>
    <property type="project" value="InterPro"/>
</dbReference>
<dbReference type="NCBIfam" id="TIGR02985">
    <property type="entry name" value="Sig70_bacteroi1"/>
    <property type="match status" value="1"/>
</dbReference>
<dbReference type="InterPro" id="IPR013325">
    <property type="entry name" value="RNA_pol_sigma_r2"/>
</dbReference>
<evidence type="ECO:0000259" key="6">
    <source>
        <dbReference type="Pfam" id="PF08281"/>
    </source>
</evidence>
<dbReference type="InterPro" id="IPR013324">
    <property type="entry name" value="RNA_pol_sigma_r3/r4-like"/>
</dbReference>
<feature type="domain" description="RNA polymerase sigma-70 region 2" evidence="5">
    <location>
        <begin position="24"/>
        <end position="91"/>
    </location>
</feature>
<name>A0A327QS04_9BACT</name>
<keyword evidence="4" id="KW-0804">Transcription</keyword>
<reference evidence="7 8" key="1">
    <citation type="submission" date="2018-06" db="EMBL/GenBank/DDBJ databases">
        <title>Genomic Encyclopedia of Archaeal and Bacterial Type Strains, Phase II (KMG-II): from individual species to whole genera.</title>
        <authorList>
            <person name="Goeker M."/>
        </authorList>
    </citation>
    <scope>NUCLEOTIDE SEQUENCE [LARGE SCALE GENOMIC DNA]</scope>
    <source>
        <strain evidence="7 8">DSM 23857</strain>
    </source>
</reference>
<dbReference type="RefSeq" id="WP_111597088.1">
    <property type="nucleotide sequence ID" value="NZ_QLLL01000003.1"/>
</dbReference>
<organism evidence="7 8">
    <name type="scientific">Chitinophaga skermanii</name>
    <dbReference type="NCBI Taxonomy" id="331697"/>
    <lineage>
        <taxon>Bacteria</taxon>
        <taxon>Pseudomonadati</taxon>
        <taxon>Bacteroidota</taxon>
        <taxon>Chitinophagia</taxon>
        <taxon>Chitinophagales</taxon>
        <taxon>Chitinophagaceae</taxon>
        <taxon>Chitinophaga</taxon>
    </lineage>
</organism>
<keyword evidence="8" id="KW-1185">Reference proteome</keyword>
<dbReference type="GO" id="GO:0016987">
    <property type="term" value="F:sigma factor activity"/>
    <property type="evidence" value="ECO:0007669"/>
    <property type="project" value="UniProtKB-KW"/>
</dbReference>
<dbReference type="InterPro" id="IPR036388">
    <property type="entry name" value="WH-like_DNA-bd_sf"/>
</dbReference>
<keyword evidence="3" id="KW-0731">Sigma factor</keyword>
<dbReference type="InterPro" id="IPR013249">
    <property type="entry name" value="RNA_pol_sigma70_r4_t2"/>
</dbReference>
<dbReference type="InterPro" id="IPR039425">
    <property type="entry name" value="RNA_pol_sigma-70-like"/>
</dbReference>
<dbReference type="Pfam" id="PF04542">
    <property type="entry name" value="Sigma70_r2"/>
    <property type="match status" value="1"/>
</dbReference>
<dbReference type="Gene3D" id="1.10.1740.10">
    <property type="match status" value="1"/>
</dbReference>
<dbReference type="NCBIfam" id="TIGR02937">
    <property type="entry name" value="sigma70-ECF"/>
    <property type="match status" value="1"/>
</dbReference>
<evidence type="ECO:0000259" key="5">
    <source>
        <dbReference type="Pfam" id="PF04542"/>
    </source>
</evidence>
<gene>
    <name evidence="7" type="ORF">LX64_01599</name>
</gene>
<evidence type="ECO:0000256" key="1">
    <source>
        <dbReference type="ARBA" id="ARBA00010641"/>
    </source>
</evidence>
<sequence>MPANDEYTLISLIREGNEAAFAKMYHQFAGELLDYAVKVLKDEAAAEDILQELFANIWKSRERLQVHTSLRAYLYAANKYLILKTIRDRQKEEQLFSRLEERIWGPADPENLLYRKELKERIALLTADLPGKCREIYLLSREQFLPNKVIAAQLNISEKTVENQLTIALRKLRAGMGYLLAALPPIL</sequence>
<dbReference type="InterPro" id="IPR007627">
    <property type="entry name" value="RNA_pol_sigma70_r2"/>
</dbReference>
<evidence type="ECO:0000256" key="4">
    <source>
        <dbReference type="ARBA" id="ARBA00023163"/>
    </source>
</evidence>
<accession>A0A327QS04</accession>
<dbReference type="SUPFAM" id="SSF88659">
    <property type="entry name" value="Sigma3 and sigma4 domains of RNA polymerase sigma factors"/>
    <property type="match status" value="1"/>
</dbReference>
<comment type="similarity">
    <text evidence="1">Belongs to the sigma-70 factor family. ECF subfamily.</text>
</comment>
<dbReference type="InterPro" id="IPR014284">
    <property type="entry name" value="RNA_pol_sigma-70_dom"/>
</dbReference>
<evidence type="ECO:0000313" key="7">
    <source>
        <dbReference type="EMBL" id="RAJ06472.1"/>
    </source>
</evidence>
<feature type="domain" description="RNA polymerase sigma factor 70 region 4 type 2" evidence="6">
    <location>
        <begin position="121"/>
        <end position="172"/>
    </location>
</feature>
<dbReference type="SUPFAM" id="SSF88946">
    <property type="entry name" value="Sigma2 domain of RNA polymerase sigma factors"/>
    <property type="match status" value="1"/>
</dbReference>
<dbReference type="OrthoDB" id="665981at2"/>
<dbReference type="InterPro" id="IPR014327">
    <property type="entry name" value="RNA_pol_sigma70_bacteroid"/>
</dbReference>
<dbReference type="Proteomes" id="UP000249547">
    <property type="component" value="Unassembled WGS sequence"/>
</dbReference>
<evidence type="ECO:0000256" key="2">
    <source>
        <dbReference type="ARBA" id="ARBA00023015"/>
    </source>
</evidence>
<keyword evidence="2" id="KW-0805">Transcription regulation</keyword>
<dbReference type="PANTHER" id="PTHR43133:SF46">
    <property type="entry name" value="RNA POLYMERASE SIGMA-70 FACTOR ECF SUBFAMILY"/>
    <property type="match status" value="1"/>
</dbReference>
<proteinExistence type="inferred from homology"/>